<dbReference type="eggNOG" id="KOG4535">
    <property type="taxonomic scope" value="Eukaryota"/>
</dbReference>
<proteinExistence type="predicted"/>
<protein>
    <recommendedName>
        <fullName evidence="1">HEAT repeat-containing protein 6</fullName>
    </recommendedName>
</protein>
<feature type="region of interest" description="Disordered" evidence="2">
    <location>
        <begin position="292"/>
        <end position="406"/>
    </location>
</feature>
<feature type="domain" description="DUF4042" evidence="3">
    <location>
        <begin position="472"/>
        <end position="530"/>
    </location>
</feature>
<dbReference type="STRING" id="9555.ENSPANP00000010049"/>
<feature type="compositionally biased region" description="Basic residues" evidence="2">
    <location>
        <begin position="313"/>
        <end position="325"/>
    </location>
</feature>
<evidence type="ECO:0000256" key="1">
    <source>
        <dbReference type="ARBA" id="ARBA00015263"/>
    </source>
</evidence>
<dbReference type="HOGENOM" id="CLU_007141_1_0_1"/>
<dbReference type="PANTHER" id="PTHR13366">
    <property type="entry name" value="MALARIA ANTIGEN-RELATED"/>
    <property type="match status" value="1"/>
</dbReference>
<dbReference type="PANTHER" id="PTHR13366:SF0">
    <property type="entry name" value="HEAT REPEAT-CONTAINING PROTEIN 6"/>
    <property type="match status" value="1"/>
</dbReference>
<organism evidence="4 5">
    <name type="scientific">Papio anubis</name>
    <name type="common">Olive baboon</name>
    <dbReference type="NCBI Taxonomy" id="9555"/>
    <lineage>
        <taxon>Eukaryota</taxon>
        <taxon>Metazoa</taxon>
        <taxon>Chordata</taxon>
        <taxon>Craniata</taxon>
        <taxon>Vertebrata</taxon>
        <taxon>Euteleostomi</taxon>
        <taxon>Mammalia</taxon>
        <taxon>Eutheria</taxon>
        <taxon>Euarchontoglires</taxon>
        <taxon>Primates</taxon>
        <taxon>Haplorrhini</taxon>
        <taxon>Catarrhini</taxon>
        <taxon>Cercopithecidae</taxon>
        <taxon>Cercopithecinae</taxon>
        <taxon>Papio</taxon>
    </lineage>
</organism>
<dbReference type="Ensembl" id="ENSPANT00000014814.4">
    <property type="protein sequence ID" value="ENSPANP00000010049.2"/>
    <property type="gene ID" value="ENSPANG00000009798.4"/>
</dbReference>
<feature type="compositionally biased region" description="Polar residues" evidence="2">
    <location>
        <begin position="300"/>
        <end position="312"/>
    </location>
</feature>
<name>A0A096NBC3_PAPAN</name>
<evidence type="ECO:0000313" key="4">
    <source>
        <dbReference type="Ensembl" id="ENSPANP00000010049.2"/>
    </source>
</evidence>
<dbReference type="SUPFAM" id="SSF48371">
    <property type="entry name" value="ARM repeat"/>
    <property type="match status" value="1"/>
</dbReference>
<accession>A0A096NBC3</accession>
<feature type="compositionally biased region" description="Low complexity" evidence="2">
    <location>
        <begin position="383"/>
        <end position="399"/>
    </location>
</feature>
<keyword evidence="5" id="KW-1185">Reference proteome</keyword>
<gene>
    <name evidence="4" type="primary">HEATR6</name>
</gene>
<dbReference type="Gene3D" id="1.25.10.10">
    <property type="entry name" value="Leucine-rich Repeat Variant"/>
    <property type="match status" value="3"/>
</dbReference>
<dbReference type="Proteomes" id="UP000028761">
    <property type="component" value="Chromosome 17"/>
</dbReference>
<dbReference type="InterPro" id="IPR016024">
    <property type="entry name" value="ARM-type_fold"/>
</dbReference>
<feature type="compositionally biased region" description="Polar residues" evidence="2">
    <location>
        <begin position="568"/>
        <end position="577"/>
    </location>
</feature>
<dbReference type="Bgee" id="ENSPANG00000009798">
    <property type="expression patterns" value="Expressed in heart and 64 other cell types or tissues"/>
</dbReference>
<evidence type="ECO:0000259" key="3">
    <source>
        <dbReference type="Pfam" id="PF13251"/>
    </source>
</evidence>
<dbReference type="InterPro" id="IPR052107">
    <property type="entry name" value="HEAT6"/>
</dbReference>
<dbReference type="GeneTree" id="ENSGT00390000016675"/>
<dbReference type="FunFam" id="1.25.10.10:FF:000505">
    <property type="entry name" value="HEAT repeat-containing protein 6 isoform X1"/>
    <property type="match status" value="1"/>
</dbReference>
<dbReference type="Pfam" id="PF13251">
    <property type="entry name" value="DUF4042"/>
    <property type="match status" value="1"/>
</dbReference>
<dbReference type="CTD" id="63897"/>
<dbReference type="GeneID" id="101018351"/>
<evidence type="ECO:0000256" key="2">
    <source>
        <dbReference type="SAM" id="MobiDB-lite"/>
    </source>
</evidence>
<reference evidence="4" key="1">
    <citation type="submission" date="2012-03" db="EMBL/GenBank/DDBJ databases">
        <title>Whole Genome Assembly of Papio anubis.</title>
        <authorList>
            <person name="Liu Y.L."/>
            <person name="Abraham K.A."/>
            <person name="Akbar H.A."/>
            <person name="Ali S.A."/>
            <person name="Anosike U.A."/>
            <person name="Aqrawi P.A."/>
            <person name="Arias F.A."/>
            <person name="Attaway T.A."/>
            <person name="Awwad R.A."/>
            <person name="Babu C.B."/>
            <person name="Bandaranaike D.B."/>
            <person name="Battles P.B."/>
            <person name="Bell A.B."/>
            <person name="Beltran B.B."/>
            <person name="Berhane-Mersha D.B."/>
            <person name="Bess C.B."/>
            <person name="Bickham C.B."/>
            <person name="Bolden T.B."/>
            <person name="Carter K.C."/>
            <person name="Chau D.C."/>
            <person name="Chavez A.C."/>
            <person name="Clerc-Blankenburg K.C."/>
            <person name="Coyle M.C."/>
            <person name="Dao M.D."/>
            <person name="Davila M.L.D."/>
            <person name="Davy-Carroll L.D."/>
            <person name="Denson S.D."/>
            <person name="Dinh H.D."/>
            <person name="Fernandez S.F."/>
            <person name="Fernando P.F."/>
            <person name="Forbes L.F."/>
            <person name="Francis C.F."/>
            <person name="Francisco L.F."/>
            <person name="Fu Q.F."/>
            <person name="Garcia-Iii R.G."/>
            <person name="Garrett T.G."/>
            <person name="Gross S.G."/>
            <person name="Gubbala S.G."/>
            <person name="Hirani K.H."/>
            <person name="Hogues M.H."/>
            <person name="Hollins B.H."/>
            <person name="Jackson L.J."/>
            <person name="Javaid M.J."/>
            <person name="Jhangiani S.J."/>
            <person name="Johnson A.J."/>
            <person name="Johnson B.J."/>
            <person name="Jones J.J."/>
            <person name="Joshi V.J."/>
            <person name="Kalu J.K."/>
            <person name="Khan N.K."/>
            <person name="Korchina V.K."/>
            <person name="Kovar C.K."/>
            <person name="Lago L.L."/>
            <person name="Lara F.L."/>
            <person name="Le T.-K.L."/>
            <person name="Lee S.L."/>
            <person name="Legall-Iii F.L."/>
            <person name="Lemon S.L."/>
            <person name="Liu J.L."/>
            <person name="Liu Y.-S.L."/>
            <person name="Liyanage D.L."/>
            <person name="Lopez J.L."/>
            <person name="Lorensuhewa L.L."/>
            <person name="Mata R.M."/>
            <person name="Mathew T.M."/>
            <person name="Mercado C.M."/>
            <person name="Mercado I.M."/>
            <person name="Morales K.M."/>
            <person name="Morgan M.M."/>
            <person name="Munidasa M.M."/>
            <person name="Ngo D.N."/>
            <person name="Nguyen L.N."/>
            <person name="Nguyen T.N."/>
            <person name="Nguyen N.N."/>
            <person name="Obregon M.O."/>
            <person name="Okwuonu G.O."/>
            <person name="Ongeri F.O."/>
            <person name="Onwere C.O."/>
            <person name="Osifeso I.O."/>
            <person name="Parra A.P."/>
            <person name="Patil S.P."/>
            <person name="Perez A.P."/>
            <person name="Perez Y.P."/>
            <person name="Pham C.P."/>
            <person name="Pu L.-L.P."/>
            <person name="Puazo M.P."/>
            <person name="Quiroz J.Q."/>
            <person name="Rouhana J.R."/>
            <person name="Ruiz M.R."/>
            <person name="Ruiz S.-J.R."/>
            <person name="Saada N.S."/>
            <person name="Santibanez J.S."/>
            <person name="Scheel M.S."/>
            <person name="Schneider B.S."/>
            <person name="Simmons D.S."/>
            <person name="Sisson I.S."/>
            <person name="Tang L.-Y.T."/>
            <person name="Thornton R.T."/>
            <person name="Tisius J.T."/>
            <person name="Toledanes G.T."/>
            <person name="Trejos Z.T."/>
            <person name="Usmani K.U."/>
            <person name="Varghese R.V."/>
            <person name="Vattathil S.V."/>
            <person name="Vee V.V."/>
            <person name="Walker D.W."/>
            <person name="Weissenberger G.W."/>
            <person name="White C.W."/>
            <person name="Williams A.W."/>
            <person name="Woodworth J.W."/>
            <person name="Wright R.W."/>
            <person name="Zhu Y.Z."/>
            <person name="Han Y.H."/>
            <person name="Newsham I.N."/>
            <person name="Nazareth L.N."/>
            <person name="Worley K.W."/>
            <person name="Muzny D.M."/>
            <person name="Rogers J.R."/>
            <person name="Gibbs R.G."/>
        </authorList>
    </citation>
    <scope>NUCLEOTIDE SEQUENCE [LARGE SCALE GENOMIC DNA]</scope>
</reference>
<dbReference type="InterPro" id="IPR025283">
    <property type="entry name" value="DUF4042"/>
</dbReference>
<evidence type="ECO:0000313" key="5">
    <source>
        <dbReference type="Proteomes" id="UP000028761"/>
    </source>
</evidence>
<dbReference type="InterPro" id="IPR011989">
    <property type="entry name" value="ARM-like"/>
</dbReference>
<feature type="region of interest" description="Disordered" evidence="2">
    <location>
        <begin position="1"/>
        <end position="23"/>
    </location>
</feature>
<dbReference type="RefSeq" id="XP_021789459.2">
    <property type="nucleotide sequence ID" value="XM_021933767.2"/>
</dbReference>
<reference evidence="4" key="3">
    <citation type="submission" date="2025-09" db="UniProtKB">
        <authorList>
            <consortium name="Ensembl"/>
        </authorList>
    </citation>
    <scope>IDENTIFICATION</scope>
</reference>
<dbReference type="AlphaFoldDB" id="A0A096NBC3"/>
<sequence>MAAVQVAGSLPSGQPREAPREAIPERGNAFRRLSARLCALRPDDSSSARTEIHLLFDQLISENYSEGSGVAPEDVSALLVQACRLVPLNQNHLVSKVSQLIHHLLNRLQVIVDEQHLDFLLAYTISAIHQCSSWTHMEILQALAALVYCNGSKCQKYLPELLGKTGLLMKLSDLAQSDPEVRRAAVHCMANLCLSMPGQPYLEEPYQNICFQAFLTILQSPKSSDMDDITFCMLLQNALKGIQSLLNGGRMKLTQTDELGALLAVLKKFMFHGLPGLNIEMPTVLYPTPLPQYDGRTPIKPQQSESSASRPTLNKKKKSKVKPKKIQQGEEEEKESSGEIEAASVTGTGRVNLHEGNTWSPSSLGVQSLPLDGSGAAGKDGVSSPFSSSSWKRVSSSESDYSDAEGGMQSKMRSYQAKVRQGALVCFLSTIKSIEKKVLYGYWSAFIPDTPELGSPQSVSLMTLTLKDPSPKCLANLVSNAPYNRLKLSLLTKVWNQIKPYIRHKDVNVRVSSLTLLGAIVSTHAPLPEVQLLLQQPCSSGLGNSNSATPHLSPPDWWKKAPAGPSLEETSVSSPKGSSEPCWLIRLCISIVVLPKEDSCSGSDAGSAAGSAYEPSPMRLEALQVLALLARGYFSMTQAYLMELGEVICKCMGEADPSIQLHGAKLLEELGIGLIQQYKPDSTVAPDQRVPVFLVVMFWTMMLNGPLPRALQNSEHPTLQASACDALSSILPEAFSSLPNDRQILCITVLLGLNDSKNRLVKAATSRALGVYVLFPCLRQDVIFVADTANAILMSLEDKSLNVRAKAAWSLGNLTDTLIVNMETPDPSFQEEFSGLLLLKMLRSAIEASKDKDKVKSNAVRALGNLLHFLQPSHIEKPTFAEIIEESIQALISTVLTEAAMKVRWNACYAMGNVFKNPALPLGTAPWTSQAYSALTSVVTSCKNFKVRIRSAAALSVPGKREQYGSVEQYARIWNALVTALQKSEDTIDFLEFKYCASLRTQICEALIHLLSLASASDLPCIKEILELNGNMVQSYIVQFLKSGAEGDDTGAPHSPQETDQMVRMALKHMGSIQAPAGDTARRTIMGFLEEILAICFESSGSQGALPGLRNQ</sequence>
<reference evidence="4" key="2">
    <citation type="submission" date="2025-08" db="UniProtKB">
        <authorList>
            <consortium name="Ensembl"/>
        </authorList>
    </citation>
    <scope>IDENTIFICATION</scope>
</reference>
<feature type="compositionally biased region" description="Polar residues" evidence="2">
    <location>
        <begin position="345"/>
        <end position="366"/>
    </location>
</feature>
<dbReference type="FunFam" id="1.25.10.10:FF:000398">
    <property type="entry name" value="HEAT repeat containing 6"/>
    <property type="match status" value="1"/>
</dbReference>
<feature type="region of interest" description="Disordered" evidence="2">
    <location>
        <begin position="544"/>
        <end position="577"/>
    </location>
</feature>